<dbReference type="EMBL" id="SUME01000001">
    <property type="protein sequence ID" value="TJZ63312.1"/>
    <property type="molecule type" value="Genomic_DNA"/>
</dbReference>
<dbReference type="Proteomes" id="UP000306808">
    <property type="component" value="Unassembled WGS sequence"/>
</dbReference>
<dbReference type="AlphaFoldDB" id="A0A4U0P905"/>
<comment type="caution">
    <text evidence="2">The sequence shown here is derived from an EMBL/GenBank/DDBJ whole genome shotgun (WGS) entry which is preliminary data.</text>
</comment>
<evidence type="ECO:0000256" key="1">
    <source>
        <dbReference type="SAM" id="SignalP"/>
    </source>
</evidence>
<sequence length="164" mass="18792">MKPLFTFLLLTLSFLSYGQFRNTTWGMTQQQIIEAEGMVEYEIDDLDNYDPLERGLRTIDQIVTIDSALVQISYMLENGKLTGGMYSFSPLNEEDKDAHNKLWKMTLSNLAKKYGKKYHMVGDSYNWNLPDLTIKAFNMDVGIAGGKLINVIYDSVKVKQEDIL</sequence>
<gene>
    <name evidence="2" type="ORF">FAZ15_03265</name>
</gene>
<evidence type="ECO:0000313" key="3">
    <source>
        <dbReference type="Proteomes" id="UP000306808"/>
    </source>
</evidence>
<organism evidence="2 3">
    <name type="scientific">Sphingobacterium olei</name>
    <dbReference type="NCBI Taxonomy" id="2571155"/>
    <lineage>
        <taxon>Bacteria</taxon>
        <taxon>Pseudomonadati</taxon>
        <taxon>Bacteroidota</taxon>
        <taxon>Sphingobacteriia</taxon>
        <taxon>Sphingobacteriales</taxon>
        <taxon>Sphingobacteriaceae</taxon>
        <taxon>Sphingobacterium</taxon>
    </lineage>
</organism>
<proteinExistence type="predicted"/>
<dbReference type="RefSeq" id="WP_136899856.1">
    <property type="nucleotide sequence ID" value="NZ_SUME01000001.1"/>
</dbReference>
<protein>
    <submittedName>
        <fullName evidence="2">Uncharacterized protein</fullName>
    </submittedName>
</protein>
<dbReference type="OrthoDB" id="9850343at2"/>
<keyword evidence="1" id="KW-0732">Signal</keyword>
<reference evidence="2 3" key="1">
    <citation type="submission" date="2019-04" db="EMBL/GenBank/DDBJ databases">
        <title>Sphingobacterium olei sp. nov., isolated from oil-contaminated soil.</title>
        <authorList>
            <person name="Liu B."/>
        </authorList>
    </citation>
    <scope>NUCLEOTIDE SEQUENCE [LARGE SCALE GENOMIC DNA]</scope>
    <source>
        <strain evidence="2 3">HAL-9</strain>
    </source>
</reference>
<keyword evidence="3" id="KW-1185">Reference proteome</keyword>
<feature type="chain" id="PRO_5020196936" evidence="1">
    <location>
        <begin position="19"/>
        <end position="164"/>
    </location>
</feature>
<accession>A0A4U0P905</accession>
<evidence type="ECO:0000313" key="2">
    <source>
        <dbReference type="EMBL" id="TJZ63312.1"/>
    </source>
</evidence>
<feature type="signal peptide" evidence="1">
    <location>
        <begin position="1"/>
        <end position="18"/>
    </location>
</feature>
<name>A0A4U0P905_9SPHI</name>